<evidence type="ECO:0000313" key="2">
    <source>
        <dbReference type="EMBL" id="KAK6299736.1"/>
    </source>
</evidence>
<protein>
    <submittedName>
        <fullName evidence="2">Uncharacterized protein</fullName>
    </submittedName>
</protein>
<name>A0AAN8QID9_9TELE</name>
<proteinExistence type="predicted"/>
<organism evidence="2 3">
    <name type="scientific">Coregonus suidteri</name>
    <dbReference type="NCBI Taxonomy" id="861788"/>
    <lineage>
        <taxon>Eukaryota</taxon>
        <taxon>Metazoa</taxon>
        <taxon>Chordata</taxon>
        <taxon>Craniata</taxon>
        <taxon>Vertebrata</taxon>
        <taxon>Euteleostomi</taxon>
        <taxon>Actinopterygii</taxon>
        <taxon>Neopterygii</taxon>
        <taxon>Teleostei</taxon>
        <taxon>Protacanthopterygii</taxon>
        <taxon>Salmoniformes</taxon>
        <taxon>Salmonidae</taxon>
        <taxon>Coregoninae</taxon>
        <taxon>Coregonus</taxon>
    </lineage>
</organism>
<sequence>MARRTRARVRQTPAISEQLTKVAQEWQTVPLNTLTQVYDPVAKVMVTLLPNMLRSLLQRIWQYVQPTSQPQTTCNHTTPGPPHPASSPAGSS</sequence>
<keyword evidence="3" id="KW-1185">Reference proteome</keyword>
<reference evidence="2 3" key="1">
    <citation type="submission" date="2021-04" db="EMBL/GenBank/DDBJ databases">
        <authorList>
            <person name="De Guttry C."/>
            <person name="Zahm M."/>
            <person name="Klopp C."/>
            <person name="Cabau C."/>
            <person name="Louis A."/>
            <person name="Berthelot C."/>
            <person name="Parey E."/>
            <person name="Roest Crollius H."/>
            <person name="Montfort J."/>
            <person name="Robinson-Rechavi M."/>
            <person name="Bucao C."/>
            <person name="Bouchez O."/>
            <person name="Gislard M."/>
            <person name="Lluch J."/>
            <person name="Milhes M."/>
            <person name="Lampietro C."/>
            <person name="Lopez Roques C."/>
            <person name="Donnadieu C."/>
            <person name="Braasch I."/>
            <person name="Desvignes T."/>
            <person name="Postlethwait J."/>
            <person name="Bobe J."/>
            <person name="Wedekind C."/>
            <person name="Guiguen Y."/>
        </authorList>
    </citation>
    <scope>NUCLEOTIDE SEQUENCE [LARGE SCALE GENOMIC DNA]</scope>
    <source>
        <strain evidence="2">Cs_M1</strain>
        <tissue evidence="2">Blood</tissue>
    </source>
</reference>
<accession>A0AAN8QID9</accession>
<evidence type="ECO:0000256" key="1">
    <source>
        <dbReference type="SAM" id="MobiDB-lite"/>
    </source>
</evidence>
<comment type="caution">
    <text evidence="2">The sequence shown here is derived from an EMBL/GenBank/DDBJ whole genome shotgun (WGS) entry which is preliminary data.</text>
</comment>
<dbReference type="EMBL" id="JAGTTL010000028">
    <property type="protein sequence ID" value="KAK6299736.1"/>
    <property type="molecule type" value="Genomic_DNA"/>
</dbReference>
<dbReference type="Proteomes" id="UP001356427">
    <property type="component" value="Unassembled WGS sequence"/>
</dbReference>
<evidence type="ECO:0000313" key="3">
    <source>
        <dbReference type="Proteomes" id="UP001356427"/>
    </source>
</evidence>
<feature type="region of interest" description="Disordered" evidence="1">
    <location>
        <begin position="67"/>
        <end position="92"/>
    </location>
</feature>
<dbReference type="AlphaFoldDB" id="A0AAN8QID9"/>
<gene>
    <name evidence="2" type="ORF">J4Q44_G00297690</name>
</gene>